<dbReference type="Pfam" id="PF12678">
    <property type="entry name" value="zf-rbx1"/>
    <property type="match status" value="1"/>
</dbReference>
<evidence type="ECO:0000256" key="2">
    <source>
        <dbReference type="ARBA" id="ARBA00004496"/>
    </source>
</evidence>
<dbReference type="SMART" id="SM00184">
    <property type="entry name" value="RING"/>
    <property type="match status" value="1"/>
</dbReference>
<gene>
    <name evidence="12" type="ORF">SS50377_12939</name>
    <name evidence="13" type="ORF">SS50377_21946</name>
</gene>
<dbReference type="GO" id="GO:0005737">
    <property type="term" value="C:cytoplasm"/>
    <property type="evidence" value="ECO:0007669"/>
    <property type="project" value="UniProtKB-SubCell"/>
</dbReference>
<keyword evidence="9" id="KW-0539">Nucleus</keyword>
<accession>V6LQN4</accession>
<evidence type="ECO:0000256" key="6">
    <source>
        <dbReference type="ARBA" id="ARBA00022771"/>
    </source>
</evidence>
<evidence type="ECO:0000256" key="1">
    <source>
        <dbReference type="ARBA" id="ARBA00004123"/>
    </source>
</evidence>
<dbReference type="Proteomes" id="UP000018208">
    <property type="component" value="Unassembled WGS sequence"/>
</dbReference>
<keyword evidence="4" id="KW-0963">Cytoplasm</keyword>
<dbReference type="PROSITE" id="PS50089">
    <property type="entry name" value="ZF_RING_2"/>
    <property type="match status" value="1"/>
</dbReference>
<evidence type="ECO:0000256" key="3">
    <source>
        <dbReference type="ARBA" id="ARBA00004906"/>
    </source>
</evidence>
<dbReference type="SUPFAM" id="SSF57850">
    <property type="entry name" value="RING/U-box"/>
    <property type="match status" value="1"/>
</dbReference>
<keyword evidence="5" id="KW-0479">Metal-binding</keyword>
<dbReference type="InterPro" id="IPR051031">
    <property type="entry name" value="RING-box_E3_Ubiquitin_Ligase"/>
</dbReference>
<dbReference type="AlphaFoldDB" id="V6LQN4"/>
<comment type="subcellular location">
    <subcellularLocation>
        <location evidence="2">Cytoplasm</location>
    </subcellularLocation>
    <subcellularLocation>
        <location evidence="1">Nucleus</location>
    </subcellularLocation>
</comment>
<dbReference type="GO" id="GO:0005634">
    <property type="term" value="C:nucleus"/>
    <property type="evidence" value="ECO:0007669"/>
    <property type="project" value="UniProtKB-SubCell"/>
</dbReference>
<evidence type="ECO:0000259" key="11">
    <source>
        <dbReference type="PROSITE" id="PS50089"/>
    </source>
</evidence>
<feature type="domain" description="RING-type" evidence="11">
    <location>
        <begin position="34"/>
        <end position="75"/>
    </location>
</feature>
<dbReference type="VEuPathDB" id="GiardiaDB:SS50377_21946"/>
<dbReference type="GO" id="GO:0008270">
    <property type="term" value="F:zinc ion binding"/>
    <property type="evidence" value="ECO:0007669"/>
    <property type="project" value="UniProtKB-KW"/>
</dbReference>
<dbReference type="InterPro" id="IPR024766">
    <property type="entry name" value="Znf_RING_H2"/>
</dbReference>
<dbReference type="InterPro" id="IPR001841">
    <property type="entry name" value="Znf_RING"/>
</dbReference>
<dbReference type="Gene3D" id="3.30.40.10">
    <property type="entry name" value="Zinc/RING finger domain, C3HC4 (zinc finger)"/>
    <property type="match status" value="1"/>
</dbReference>
<dbReference type="EMBL" id="AUWU02000002">
    <property type="protein sequence ID" value="KAH0576383.1"/>
    <property type="molecule type" value="Genomic_DNA"/>
</dbReference>
<sequence>MPDIKILSWTGVVFVNPDEQMLCSICKQPADFPCPVCEDLQTSKCKQISGQCGHLFHVHCIDNWIAEHQTCPLCSESWQPK</sequence>
<name>V6LQN4_9EUKA</name>
<evidence type="ECO:0000256" key="4">
    <source>
        <dbReference type="ARBA" id="ARBA00022490"/>
    </source>
</evidence>
<reference evidence="13" key="2">
    <citation type="submission" date="2020-12" db="EMBL/GenBank/DDBJ databases">
        <title>New Spironucleus salmonicida genome in near-complete chromosomes.</title>
        <authorList>
            <person name="Xu F."/>
            <person name="Kurt Z."/>
            <person name="Jimenez-Gonzalez A."/>
            <person name="Astvaldsson A."/>
            <person name="Andersson J.O."/>
            <person name="Svard S.G."/>
        </authorList>
    </citation>
    <scope>NUCLEOTIDE SEQUENCE</scope>
    <source>
        <strain evidence="13">ATCC 50377</strain>
    </source>
</reference>
<keyword evidence="7" id="KW-0833">Ubl conjugation pathway</keyword>
<proteinExistence type="predicted"/>
<protein>
    <submittedName>
        <fullName evidence="12">HRT1-like protein</fullName>
    </submittedName>
    <submittedName>
        <fullName evidence="13">RING-H2 zinc finger domain-containing protein</fullName>
    </submittedName>
</protein>
<evidence type="ECO:0000256" key="5">
    <source>
        <dbReference type="ARBA" id="ARBA00022723"/>
    </source>
</evidence>
<organism evidence="12">
    <name type="scientific">Spironucleus salmonicida</name>
    <dbReference type="NCBI Taxonomy" id="348837"/>
    <lineage>
        <taxon>Eukaryota</taxon>
        <taxon>Metamonada</taxon>
        <taxon>Diplomonadida</taxon>
        <taxon>Hexamitidae</taxon>
        <taxon>Hexamitinae</taxon>
        <taxon>Spironucleus</taxon>
    </lineage>
</organism>
<evidence type="ECO:0000256" key="9">
    <source>
        <dbReference type="ARBA" id="ARBA00023242"/>
    </source>
</evidence>
<evidence type="ECO:0000313" key="12">
    <source>
        <dbReference type="EMBL" id="EST46987.1"/>
    </source>
</evidence>
<keyword evidence="8" id="KW-0862">Zinc</keyword>
<dbReference type="EMBL" id="KI546053">
    <property type="protein sequence ID" value="EST46987.1"/>
    <property type="molecule type" value="Genomic_DNA"/>
</dbReference>
<keyword evidence="6 10" id="KW-0863">Zinc-finger</keyword>
<evidence type="ECO:0000256" key="8">
    <source>
        <dbReference type="ARBA" id="ARBA00022833"/>
    </source>
</evidence>
<evidence type="ECO:0000313" key="14">
    <source>
        <dbReference type="Proteomes" id="UP000018208"/>
    </source>
</evidence>
<dbReference type="PANTHER" id="PTHR11210">
    <property type="entry name" value="RING BOX"/>
    <property type="match status" value="1"/>
</dbReference>
<comment type="pathway">
    <text evidence="3">Protein modification; protein ubiquitination.</text>
</comment>
<dbReference type="OrthoDB" id="1681166at2759"/>
<dbReference type="InterPro" id="IPR013083">
    <property type="entry name" value="Znf_RING/FYVE/PHD"/>
</dbReference>
<evidence type="ECO:0000313" key="13">
    <source>
        <dbReference type="EMBL" id="KAH0576383.1"/>
    </source>
</evidence>
<evidence type="ECO:0000256" key="7">
    <source>
        <dbReference type="ARBA" id="ARBA00022786"/>
    </source>
</evidence>
<evidence type="ECO:0000256" key="10">
    <source>
        <dbReference type="PROSITE-ProRule" id="PRU00175"/>
    </source>
</evidence>
<keyword evidence="14" id="KW-1185">Reference proteome</keyword>
<reference evidence="12 13" key="1">
    <citation type="journal article" date="2014" name="PLoS Genet.">
        <title>The Genome of Spironucleus salmonicida Highlights a Fish Pathogen Adapted to Fluctuating Environments.</title>
        <authorList>
            <person name="Xu F."/>
            <person name="Jerlstrom-Hultqvist J."/>
            <person name="Einarsson E."/>
            <person name="Astvaldsson A."/>
            <person name="Svard S.G."/>
            <person name="Andersson J.O."/>
        </authorList>
    </citation>
    <scope>NUCLEOTIDE SEQUENCE</scope>
    <source>
        <strain evidence="13">ATCC 50377</strain>
    </source>
</reference>